<gene>
    <name evidence="1" type="ORF">B4135_1242</name>
</gene>
<reference evidence="1 2" key="1">
    <citation type="submission" date="2016-01" db="EMBL/GenBank/DDBJ databases">
        <title>Draft Genome Sequences of Seven Thermophilic Sporeformers Isolated from Foods.</title>
        <authorList>
            <person name="Berendsen E.M."/>
            <person name="Wells-Bennik M.H."/>
            <person name="Krawcyk A.O."/>
            <person name="De Jong A."/>
            <person name="Holsappel S."/>
            <person name="Eijlander R.T."/>
            <person name="Kuipers O.P."/>
        </authorList>
    </citation>
    <scope>NUCLEOTIDE SEQUENCE [LARGE SCALE GENOMIC DNA]</scope>
    <source>
        <strain evidence="1 2">B4135</strain>
    </source>
</reference>
<comment type="caution">
    <text evidence="1">The sequence shown here is derived from an EMBL/GenBank/DDBJ whole genome shotgun (WGS) entry which is preliminary data.</text>
</comment>
<accession>A0A150MDV7</accession>
<name>A0A150MDV7_9BACI</name>
<dbReference type="Proteomes" id="UP000075683">
    <property type="component" value="Unassembled WGS sequence"/>
</dbReference>
<evidence type="ECO:0000313" key="1">
    <source>
        <dbReference type="EMBL" id="KYD22452.1"/>
    </source>
</evidence>
<sequence>MPCGRFIRTLLRNAFPRSSVPSSHRPRIAEYREERVLPFLPRNNRFLFSTVLLIVC</sequence>
<proteinExistence type="predicted"/>
<dbReference type="STRING" id="301148.B4135_1242"/>
<dbReference type="EMBL" id="LQYT01000010">
    <property type="protein sequence ID" value="KYD22452.1"/>
    <property type="molecule type" value="Genomic_DNA"/>
</dbReference>
<protein>
    <submittedName>
        <fullName evidence="1">Uncharacterized protein</fullName>
    </submittedName>
</protein>
<organism evidence="1 2">
    <name type="scientific">Caldibacillus debilis</name>
    <dbReference type="NCBI Taxonomy" id="301148"/>
    <lineage>
        <taxon>Bacteria</taxon>
        <taxon>Bacillati</taxon>
        <taxon>Bacillota</taxon>
        <taxon>Bacilli</taxon>
        <taxon>Bacillales</taxon>
        <taxon>Bacillaceae</taxon>
        <taxon>Caldibacillus</taxon>
    </lineage>
</organism>
<dbReference type="AlphaFoldDB" id="A0A150MDV7"/>
<evidence type="ECO:0000313" key="2">
    <source>
        <dbReference type="Proteomes" id="UP000075683"/>
    </source>
</evidence>